<keyword evidence="1" id="KW-0808">Transferase</keyword>
<dbReference type="InterPro" id="IPR016181">
    <property type="entry name" value="Acyl_CoA_acyltransferase"/>
</dbReference>
<dbReference type="Pfam" id="PF13302">
    <property type="entry name" value="Acetyltransf_3"/>
    <property type="match status" value="1"/>
</dbReference>
<dbReference type="InterPro" id="IPR000182">
    <property type="entry name" value="GNAT_dom"/>
</dbReference>
<dbReference type="InterPro" id="IPR051531">
    <property type="entry name" value="N-acetyltransferase"/>
</dbReference>
<evidence type="ECO:0000313" key="2">
    <source>
        <dbReference type="Proteomes" id="UP000028826"/>
    </source>
</evidence>
<reference evidence="1 2" key="1">
    <citation type="submission" date="2014-03" db="EMBL/GenBank/DDBJ databases">
        <title>Genome of Haematobacter massiliensis CCUG 47968.</title>
        <authorList>
            <person name="Wang D."/>
            <person name="Wang G."/>
        </authorList>
    </citation>
    <scope>NUCLEOTIDE SEQUENCE [LARGE SCALE GENOMIC DNA]</scope>
    <source>
        <strain evidence="1 2">CCUG 47968</strain>
    </source>
</reference>
<dbReference type="EMBL" id="JGYG01000010">
    <property type="protein sequence ID" value="KFI27674.1"/>
    <property type="molecule type" value="Genomic_DNA"/>
</dbReference>
<dbReference type="PANTHER" id="PTHR43792">
    <property type="entry name" value="GNAT FAMILY, PUTATIVE (AFU_ORTHOLOGUE AFUA_3G00765)-RELATED-RELATED"/>
    <property type="match status" value="1"/>
</dbReference>
<dbReference type="SUPFAM" id="SSF55729">
    <property type="entry name" value="Acyl-CoA N-acyltransferases (Nat)"/>
    <property type="match status" value="1"/>
</dbReference>
<sequence length="174" mass="19356">MAIPPVLRTERLVLRGLDARDVENFSAFFASDRSRFVGGPLDAEDAWKVLARVIGHWTLRGYGSFAITLTGAEDNAVGMAGPWFPEGWPEAEIGWMLWDPALEGKGYAREAVEATRDWAYRTLGWTTAVSYISPENARSLRLAERLGAQPDPSVILRDADPCIAYRHPAPERLQ</sequence>
<evidence type="ECO:0000313" key="1">
    <source>
        <dbReference type="EMBL" id="KFI27674.1"/>
    </source>
</evidence>
<comment type="caution">
    <text evidence="1">The sequence shown here is derived from an EMBL/GenBank/DDBJ whole genome shotgun (WGS) entry which is preliminary data.</text>
</comment>
<name>A0A086Y074_9RHOB</name>
<dbReference type="STRING" id="195105.CN97_00325"/>
<proteinExistence type="predicted"/>
<dbReference type="PANTHER" id="PTHR43792:SF1">
    <property type="entry name" value="N-ACETYLTRANSFERASE DOMAIN-CONTAINING PROTEIN"/>
    <property type="match status" value="1"/>
</dbReference>
<gene>
    <name evidence="1" type="ORF">CN97_00325</name>
</gene>
<organism evidence="1 2">
    <name type="scientific">Haematobacter massiliensis</name>
    <dbReference type="NCBI Taxonomy" id="195105"/>
    <lineage>
        <taxon>Bacteria</taxon>
        <taxon>Pseudomonadati</taxon>
        <taxon>Pseudomonadota</taxon>
        <taxon>Alphaproteobacteria</taxon>
        <taxon>Rhodobacterales</taxon>
        <taxon>Paracoccaceae</taxon>
        <taxon>Haematobacter</taxon>
    </lineage>
</organism>
<dbReference type="GO" id="GO:0016747">
    <property type="term" value="F:acyltransferase activity, transferring groups other than amino-acyl groups"/>
    <property type="evidence" value="ECO:0007669"/>
    <property type="project" value="InterPro"/>
</dbReference>
<dbReference type="AlphaFoldDB" id="A0A086Y074"/>
<dbReference type="eggNOG" id="COG1670">
    <property type="taxonomic scope" value="Bacteria"/>
</dbReference>
<protein>
    <submittedName>
        <fullName evidence="1">GNAT family acetyltransferase</fullName>
    </submittedName>
</protein>
<dbReference type="Proteomes" id="UP000028826">
    <property type="component" value="Unassembled WGS sequence"/>
</dbReference>
<dbReference type="OrthoDB" id="6293260at2"/>
<dbReference type="Gene3D" id="3.40.630.30">
    <property type="match status" value="1"/>
</dbReference>
<keyword evidence="2" id="KW-1185">Reference proteome</keyword>
<dbReference type="RefSeq" id="WP_035712951.1">
    <property type="nucleotide sequence ID" value="NZ_JGYG01000010.1"/>
</dbReference>
<dbReference type="PROSITE" id="PS51186">
    <property type="entry name" value="GNAT"/>
    <property type="match status" value="1"/>
</dbReference>
<accession>A0A086Y074</accession>